<protein>
    <submittedName>
        <fullName evidence="1">Uncharacterized protein</fullName>
    </submittedName>
</protein>
<reference evidence="1" key="1">
    <citation type="submission" date="2020-02" db="EMBL/GenBank/DDBJ databases">
        <authorList>
            <person name="Scholz U."/>
            <person name="Mascher M."/>
            <person name="Fiebig A."/>
        </authorList>
    </citation>
    <scope>NUCLEOTIDE SEQUENCE</scope>
</reference>
<keyword evidence="2" id="KW-1185">Reference proteome</keyword>
<dbReference type="Proteomes" id="UP000663760">
    <property type="component" value="Chromosome 15"/>
</dbReference>
<sequence>MEVGRVSGSFILRSAQQEEALHRIWYALRRWRLVSRQIVLFSTTAYSSINWR</sequence>
<evidence type="ECO:0000313" key="1">
    <source>
        <dbReference type="EMBL" id="CAA7409041.1"/>
    </source>
</evidence>
<evidence type="ECO:0000313" key="2">
    <source>
        <dbReference type="Proteomes" id="UP000663760"/>
    </source>
</evidence>
<name>A0A7I8LG91_SPIIN</name>
<organism evidence="1 2">
    <name type="scientific">Spirodela intermedia</name>
    <name type="common">Intermediate duckweed</name>
    <dbReference type="NCBI Taxonomy" id="51605"/>
    <lineage>
        <taxon>Eukaryota</taxon>
        <taxon>Viridiplantae</taxon>
        <taxon>Streptophyta</taxon>
        <taxon>Embryophyta</taxon>
        <taxon>Tracheophyta</taxon>
        <taxon>Spermatophyta</taxon>
        <taxon>Magnoliopsida</taxon>
        <taxon>Liliopsida</taxon>
        <taxon>Araceae</taxon>
        <taxon>Lemnoideae</taxon>
        <taxon>Spirodela</taxon>
    </lineage>
</organism>
<proteinExistence type="predicted"/>
<dbReference type="AlphaFoldDB" id="A0A7I8LG91"/>
<gene>
    <name evidence="1" type="ORF">SI8410_15019719</name>
</gene>
<dbReference type="EMBL" id="LR746278">
    <property type="protein sequence ID" value="CAA7409041.1"/>
    <property type="molecule type" value="Genomic_DNA"/>
</dbReference>
<accession>A0A7I8LG91</accession>